<keyword evidence="2" id="KW-0812">Transmembrane</keyword>
<feature type="transmembrane region" description="Helical" evidence="2">
    <location>
        <begin position="84"/>
        <end position="105"/>
    </location>
</feature>
<dbReference type="GeneID" id="80912388"/>
<dbReference type="RefSeq" id="XP_056069167.1">
    <property type="nucleotide sequence ID" value="XM_056217611.1"/>
</dbReference>
<keyword evidence="4" id="KW-1185">Reference proteome</keyword>
<keyword evidence="2" id="KW-1133">Transmembrane helix</keyword>
<gene>
    <name evidence="3" type="primary">SIT1_2</name>
    <name evidence="3" type="ORF">N0V89_008858</name>
</gene>
<protein>
    <submittedName>
        <fullName evidence="3">Ferrioxamine B transporter</fullName>
    </submittedName>
</protein>
<proteinExistence type="predicted"/>
<keyword evidence="2" id="KW-0472">Membrane</keyword>
<feature type="compositionally biased region" description="Low complexity" evidence="1">
    <location>
        <begin position="14"/>
        <end position="26"/>
    </location>
</feature>
<feature type="transmembrane region" description="Helical" evidence="2">
    <location>
        <begin position="125"/>
        <end position="145"/>
    </location>
</feature>
<evidence type="ECO:0000256" key="1">
    <source>
        <dbReference type="SAM" id="MobiDB-lite"/>
    </source>
</evidence>
<sequence>MSAADQYDPDAITVSESWRVSSKSSEPLQGDVNPKDKEGAAELGRRDTSVASGESPNISRTHAEPPTGADSPGYMRMKILRAHILPSERILIFVLIMVLATAHSLDNFLRVLYQFEVLIAFQKSGMLGAIYTIATLSAGSLTPIISKSADVFGRPETLLASVVSYVLGKLFRTTSTPK</sequence>
<evidence type="ECO:0000256" key="2">
    <source>
        <dbReference type="SAM" id="Phobius"/>
    </source>
</evidence>
<comment type="caution">
    <text evidence="3">The sequence shown here is derived from an EMBL/GenBank/DDBJ whole genome shotgun (WGS) entry which is preliminary data.</text>
</comment>
<accession>A0A9W8XID5</accession>
<evidence type="ECO:0000313" key="4">
    <source>
        <dbReference type="Proteomes" id="UP001140513"/>
    </source>
</evidence>
<dbReference type="AlphaFoldDB" id="A0A9W8XID5"/>
<reference evidence="3" key="1">
    <citation type="submission" date="2022-10" db="EMBL/GenBank/DDBJ databases">
        <title>Tapping the CABI collections for fungal endophytes: first genome assemblies for Collariella, Neodidymelliopsis, Ascochyta clinopodiicola, Didymella pomorum, Didymosphaeria variabile, Neocosmospora piperis and Neocucurbitaria cava.</title>
        <authorList>
            <person name="Hill R."/>
        </authorList>
    </citation>
    <scope>NUCLEOTIDE SEQUENCE</scope>
    <source>
        <strain evidence="3">IMI 356815</strain>
    </source>
</reference>
<evidence type="ECO:0000313" key="3">
    <source>
        <dbReference type="EMBL" id="KAJ4350237.1"/>
    </source>
</evidence>
<dbReference type="Proteomes" id="UP001140513">
    <property type="component" value="Unassembled WGS sequence"/>
</dbReference>
<feature type="compositionally biased region" description="Basic and acidic residues" evidence="1">
    <location>
        <begin position="33"/>
        <end position="48"/>
    </location>
</feature>
<feature type="region of interest" description="Disordered" evidence="1">
    <location>
        <begin position="1"/>
        <end position="70"/>
    </location>
</feature>
<dbReference type="EMBL" id="JAPEUX010000006">
    <property type="protein sequence ID" value="KAJ4350237.1"/>
    <property type="molecule type" value="Genomic_DNA"/>
</dbReference>
<feature type="compositionally biased region" description="Polar residues" evidence="1">
    <location>
        <begin position="49"/>
        <end position="60"/>
    </location>
</feature>
<organism evidence="3 4">
    <name type="scientific">Didymosphaeria variabile</name>
    <dbReference type="NCBI Taxonomy" id="1932322"/>
    <lineage>
        <taxon>Eukaryota</taxon>
        <taxon>Fungi</taxon>
        <taxon>Dikarya</taxon>
        <taxon>Ascomycota</taxon>
        <taxon>Pezizomycotina</taxon>
        <taxon>Dothideomycetes</taxon>
        <taxon>Pleosporomycetidae</taxon>
        <taxon>Pleosporales</taxon>
        <taxon>Massarineae</taxon>
        <taxon>Didymosphaeriaceae</taxon>
        <taxon>Didymosphaeria</taxon>
    </lineage>
</organism>
<name>A0A9W8XID5_9PLEO</name>